<keyword evidence="1" id="KW-0802">TPR repeat</keyword>
<dbReference type="AlphaFoldDB" id="A0A929A0M7"/>
<protein>
    <recommendedName>
        <fullName evidence="4">Tetratricopeptide repeat protein</fullName>
    </recommendedName>
</protein>
<organism evidence="2 3">
    <name type="scientific">Leptolyngbya cf. ectocarpi LEGE 11479</name>
    <dbReference type="NCBI Taxonomy" id="1828722"/>
    <lineage>
        <taxon>Bacteria</taxon>
        <taxon>Bacillati</taxon>
        <taxon>Cyanobacteriota</taxon>
        <taxon>Cyanophyceae</taxon>
        <taxon>Leptolyngbyales</taxon>
        <taxon>Leptolyngbyaceae</taxon>
        <taxon>Leptolyngbya group</taxon>
        <taxon>Leptolyngbya</taxon>
    </lineage>
</organism>
<dbReference type="SUPFAM" id="SSF48452">
    <property type="entry name" value="TPR-like"/>
    <property type="match status" value="1"/>
</dbReference>
<comment type="caution">
    <text evidence="2">The sequence shown here is derived from an EMBL/GenBank/DDBJ whole genome shotgun (WGS) entry which is preliminary data.</text>
</comment>
<dbReference type="Proteomes" id="UP000615026">
    <property type="component" value="Unassembled WGS sequence"/>
</dbReference>
<dbReference type="EMBL" id="JADEXP010000632">
    <property type="protein sequence ID" value="MBE9070999.1"/>
    <property type="molecule type" value="Genomic_DNA"/>
</dbReference>
<feature type="repeat" description="TPR" evidence="1">
    <location>
        <begin position="47"/>
        <end position="80"/>
    </location>
</feature>
<gene>
    <name evidence="2" type="ORF">IQ260_30645</name>
</gene>
<dbReference type="PROSITE" id="PS50005">
    <property type="entry name" value="TPR"/>
    <property type="match status" value="1"/>
</dbReference>
<name>A0A929A0M7_LEPEC</name>
<sequence>MGRDLIIEQYIQRLLDWEEPVTAKTLSALAEEAGLGPDELAAVQKKAQDHLERGRNYLDFDRLDDAIDELTQATTLDPLNFESLQSLTYAYDQRYGKQKDPADKDQAIALAKRCLELKPSDEDAVILISSLEQDVNGRHRLLWLGLAVIVIAIGFKPVMDIITTRSEVVQLTEAIDPEAPAEPASPDSPESLTAADIPIQFEQPGLTLDPRQSRLDNYEDASYYTLQAVLLNTSNQEIDALQLQIEYLNDAGDAIATDSKDAIADNNAIVRPGDHHAFDLIHKTTPDLASIRLSVTTLD</sequence>
<keyword evidence="3" id="KW-1185">Reference proteome</keyword>
<dbReference type="RefSeq" id="WP_228016579.1">
    <property type="nucleotide sequence ID" value="NZ_JADEXP010000632.1"/>
</dbReference>
<evidence type="ECO:0000313" key="3">
    <source>
        <dbReference type="Proteomes" id="UP000615026"/>
    </source>
</evidence>
<proteinExistence type="predicted"/>
<reference evidence="2" key="1">
    <citation type="submission" date="2020-10" db="EMBL/GenBank/DDBJ databases">
        <authorList>
            <person name="Castelo-Branco R."/>
            <person name="Eusebio N."/>
            <person name="Adriana R."/>
            <person name="Vieira A."/>
            <person name="Brugerolle De Fraissinette N."/>
            <person name="Rezende De Castro R."/>
            <person name="Schneider M.P."/>
            <person name="Vasconcelos V."/>
            <person name="Leao P.N."/>
        </authorList>
    </citation>
    <scope>NUCLEOTIDE SEQUENCE</scope>
    <source>
        <strain evidence="2">LEGE 11479</strain>
    </source>
</reference>
<dbReference type="InterPro" id="IPR019734">
    <property type="entry name" value="TPR_rpt"/>
</dbReference>
<dbReference type="InterPro" id="IPR011990">
    <property type="entry name" value="TPR-like_helical_dom_sf"/>
</dbReference>
<dbReference type="Gene3D" id="1.25.40.10">
    <property type="entry name" value="Tetratricopeptide repeat domain"/>
    <property type="match status" value="1"/>
</dbReference>
<evidence type="ECO:0000256" key="1">
    <source>
        <dbReference type="PROSITE-ProRule" id="PRU00339"/>
    </source>
</evidence>
<evidence type="ECO:0000313" key="2">
    <source>
        <dbReference type="EMBL" id="MBE9070999.1"/>
    </source>
</evidence>
<accession>A0A929A0M7</accession>
<evidence type="ECO:0008006" key="4">
    <source>
        <dbReference type="Google" id="ProtNLM"/>
    </source>
</evidence>
<feature type="non-terminal residue" evidence="2">
    <location>
        <position position="299"/>
    </location>
</feature>